<feature type="region of interest" description="Disordered" evidence="16">
    <location>
        <begin position="348"/>
        <end position="377"/>
    </location>
</feature>
<feature type="compositionally biased region" description="Polar residues" evidence="16">
    <location>
        <begin position="357"/>
        <end position="366"/>
    </location>
</feature>
<dbReference type="Gene3D" id="2.40.50.140">
    <property type="entry name" value="Nucleic acid-binding proteins"/>
    <property type="match status" value="1"/>
</dbReference>
<keyword evidence="10 14" id="KW-0234">DNA repair</keyword>
<dbReference type="PROSITE" id="PS00333">
    <property type="entry name" value="DNA_LIGASE_A2"/>
    <property type="match status" value="1"/>
</dbReference>
<dbReference type="Pfam" id="PF04675">
    <property type="entry name" value="DNA_ligase_A_N"/>
    <property type="match status" value="1"/>
</dbReference>
<dbReference type="PANTHER" id="PTHR45674">
    <property type="entry name" value="DNA LIGASE 1/3 FAMILY MEMBER"/>
    <property type="match status" value="1"/>
</dbReference>
<dbReference type="AlphaFoldDB" id="A0A078AAH7"/>
<dbReference type="GO" id="GO:0006310">
    <property type="term" value="P:DNA recombination"/>
    <property type="evidence" value="ECO:0007669"/>
    <property type="project" value="UniProtKB-KW"/>
</dbReference>
<dbReference type="Gene3D" id="3.30.470.30">
    <property type="entry name" value="DNA ligase/mRNA capping enzyme"/>
    <property type="match status" value="1"/>
</dbReference>
<keyword evidence="8 14" id="KW-0067">ATP-binding</keyword>
<feature type="compositionally biased region" description="Basic and acidic residues" evidence="16">
    <location>
        <begin position="216"/>
        <end position="235"/>
    </location>
</feature>
<dbReference type="OMA" id="CYATHSE"/>
<dbReference type="GO" id="GO:0006273">
    <property type="term" value="P:lagging strand elongation"/>
    <property type="evidence" value="ECO:0007669"/>
    <property type="project" value="TreeGrafter"/>
</dbReference>
<feature type="compositionally biased region" description="Acidic residues" evidence="16">
    <location>
        <begin position="194"/>
        <end position="212"/>
    </location>
</feature>
<dbReference type="FunCoup" id="A0A078AAH7">
    <property type="interactions" value="417"/>
</dbReference>
<evidence type="ECO:0000259" key="17">
    <source>
        <dbReference type="PROSITE" id="PS50160"/>
    </source>
</evidence>
<dbReference type="GO" id="GO:0006281">
    <property type="term" value="P:DNA repair"/>
    <property type="evidence" value="ECO:0007669"/>
    <property type="project" value="UniProtKB-KW"/>
</dbReference>
<dbReference type="PROSITE" id="PS00697">
    <property type="entry name" value="DNA_LIGASE_A1"/>
    <property type="match status" value="1"/>
</dbReference>
<dbReference type="PROSITE" id="PS50160">
    <property type="entry name" value="DNA_LIGASE_A3"/>
    <property type="match status" value="1"/>
</dbReference>
<keyword evidence="9 14" id="KW-0233">DNA recombination</keyword>
<dbReference type="SUPFAM" id="SSF50249">
    <property type="entry name" value="Nucleic acid-binding proteins"/>
    <property type="match status" value="1"/>
</dbReference>
<comment type="similarity">
    <text evidence="2 15">Belongs to the ATP-dependent DNA ligase family.</text>
</comment>
<dbReference type="EC" id="6.5.1.1" evidence="14"/>
<evidence type="ECO:0000256" key="9">
    <source>
        <dbReference type="ARBA" id="ARBA00023172"/>
    </source>
</evidence>
<dbReference type="InterPro" id="IPR012340">
    <property type="entry name" value="NA-bd_OB-fold"/>
</dbReference>
<keyword evidence="6 14" id="KW-0547">Nucleotide-binding</keyword>
<dbReference type="Pfam" id="PF01068">
    <property type="entry name" value="DNA_ligase_A_M"/>
    <property type="match status" value="1"/>
</dbReference>
<evidence type="ECO:0000256" key="1">
    <source>
        <dbReference type="ARBA" id="ARBA00004123"/>
    </source>
</evidence>
<dbReference type="FunFam" id="2.40.50.140:FF:000062">
    <property type="entry name" value="DNA ligase"/>
    <property type="match status" value="1"/>
</dbReference>
<dbReference type="GO" id="GO:0005524">
    <property type="term" value="F:ATP binding"/>
    <property type="evidence" value="ECO:0007669"/>
    <property type="project" value="UniProtKB-KW"/>
</dbReference>
<dbReference type="InterPro" id="IPR012309">
    <property type="entry name" value="DNA_ligase_ATP-dep_C"/>
</dbReference>
<dbReference type="InterPro" id="IPR000977">
    <property type="entry name" value="DNA_ligase_ATP-dep"/>
</dbReference>
<dbReference type="SUPFAM" id="SSF56091">
    <property type="entry name" value="DNA ligase/mRNA capping enzyme, catalytic domain"/>
    <property type="match status" value="1"/>
</dbReference>
<feature type="region of interest" description="Disordered" evidence="16">
    <location>
        <begin position="194"/>
        <end position="276"/>
    </location>
</feature>
<feature type="region of interest" description="Disordered" evidence="16">
    <location>
        <begin position="136"/>
        <end position="156"/>
    </location>
</feature>
<dbReference type="GO" id="GO:0005739">
    <property type="term" value="C:mitochondrion"/>
    <property type="evidence" value="ECO:0007669"/>
    <property type="project" value="TreeGrafter"/>
</dbReference>
<dbReference type="GO" id="GO:0005634">
    <property type="term" value="C:nucleus"/>
    <property type="evidence" value="ECO:0007669"/>
    <property type="project" value="UniProtKB-SubCell"/>
</dbReference>
<feature type="compositionally biased region" description="Low complexity" evidence="16">
    <location>
        <begin position="146"/>
        <end position="156"/>
    </location>
</feature>
<evidence type="ECO:0000256" key="6">
    <source>
        <dbReference type="ARBA" id="ARBA00022741"/>
    </source>
</evidence>
<dbReference type="SUPFAM" id="SSF117018">
    <property type="entry name" value="ATP-dependent DNA ligase DNA-binding domain"/>
    <property type="match status" value="1"/>
</dbReference>
<dbReference type="Pfam" id="PF04679">
    <property type="entry name" value="DNA_ligase_A_C"/>
    <property type="match status" value="1"/>
</dbReference>
<protein>
    <recommendedName>
        <fullName evidence="14">DNA ligase</fullName>
        <ecNumber evidence="14">6.5.1.1</ecNumber>
    </recommendedName>
</protein>
<keyword evidence="19" id="KW-1185">Reference proteome</keyword>
<evidence type="ECO:0000256" key="11">
    <source>
        <dbReference type="ARBA" id="ARBA00023242"/>
    </source>
</evidence>
<evidence type="ECO:0000256" key="5">
    <source>
        <dbReference type="ARBA" id="ARBA00022705"/>
    </source>
</evidence>
<dbReference type="InterPro" id="IPR050191">
    <property type="entry name" value="ATP-dep_DNA_ligase"/>
</dbReference>
<evidence type="ECO:0000256" key="7">
    <source>
        <dbReference type="ARBA" id="ARBA00022763"/>
    </source>
</evidence>
<evidence type="ECO:0000256" key="15">
    <source>
        <dbReference type="RuleBase" id="RU004196"/>
    </source>
</evidence>
<dbReference type="InterPro" id="IPR012310">
    <property type="entry name" value="DNA_ligase_ATP-dep_cent"/>
</dbReference>
<proteinExistence type="inferred from homology"/>
<dbReference type="NCBIfam" id="TIGR00574">
    <property type="entry name" value="dnl1"/>
    <property type="match status" value="1"/>
</dbReference>
<sequence length="1036" mass="120625">MRFRRGFRRRFYDPFNAYSYSRPQPQYKVVKDQEVGQVVLLDSDCEIDEECDKEGNDQNFNNQDQDFVDLDDQAEGFAEDYENDNFTYQNHPTNEDMFYNDDQDQYYMQEQFSCNPGFSGGEPRDEEIQLIDDDDEEDFDKENPNEEVLNQNNEQNQQQVFENPRQDDIEINNADDQLNIIDDDQIEEDEYEENELIIEQNDEEEVEEEENNQLDRNIEQLQDDKQESAEMKELEPQDQDNDNCCMIVEEEQEQEQHISQPETHQEEQQIEAQAQQQQIEAKAQAQVEIPFVLENEIKMNDQTIQSKTQKSADHEILIQDESIEEKPTKLKQNFLQWSDKATDLKHNNKQNKGVKAQEQNHQYQQKNPEDLRPTSANGYDPINDAPFYRGQAIPFSFLTNSLCEIEQCKGKRSTQQIKDIISNVFRTTLLLCPEELPDMFYFFCIKLGPDYESNETGIGLELLSNSVAKACGKSVKQIREQYKIDGDYGIVVEKGKGAQKSLGNFFKKQETTKAKPLTFRKVYESFQKISKCSGNNSQSEKETIILKLLQEATNEEAKYIVRWLQKNLKTGAAEKTYLAALARSIAYTPPNTKPMIVNARIGMQDYQFYQKCDYLEHGINEAICEFPNHGEVIKVLLQVGDDMAKLKQQCHIRIGIPVKPMLAKPTKGIREVLDRFEQQKFTCEYKYDGFRGQIHFDRSNLDKQVMIYSRNLESMTHQYPDVVEFIKRTASIELDTFILDSELVAFDTINNRILPFQVLTQRSRKNVTEEDLKTKICVCAFDLLYLNGKSLLKENFTTRRSLMHYHFKEKEHSLIFAKYKDAEAVESIEEFLQESIKDSCEGLMVKTLESNATYEPSKRSLNWLKLKKDYLDSGFGDSLDLVVVGADFGKGKRAGLYGSFLMACFDDNLEMLQTITMMASGITDDQMYLFHEMLQKTEISRPPTNLKYKDKSVDVWFQPRYVWEVKCADLSLSPVYCASLGSIESNRGIALRFPRFIRERPDKNIEDATSSNQILEYFKSQPQHLNKEAEEEEFEF</sequence>
<dbReference type="EMBL" id="CCKQ01006487">
    <property type="protein sequence ID" value="CDW77798.1"/>
    <property type="molecule type" value="Genomic_DNA"/>
</dbReference>
<dbReference type="GO" id="GO:0051301">
    <property type="term" value="P:cell division"/>
    <property type="evidence" value="ECO:0007669"/>
    <property type="project" value="UniProtKB-KW"/>
</dbReference>
<gene>
    <name evidence="18" type="primary">Contig18988.g20139</name>
    <name evidence="18" type="ORF">STYLEM_6764</name>
</gene>
<dbReference type="InterPro" id="IPR012308">
    <property type="entry name" value="DNA_ligase_ATP-dep_N"/>
</dbReference>
<evidence type="ECO:0000256" key="14">
    <source>
        <dbReference type="RuleBase" id="RU000617"/>
    </source>
</evidence>
<accession>A0A078AAH7</accession>
<evidence type="ECO:0000313" key="19">
    <source>
        <dbReference type="Proteomes" id="UP000039865"/>
    </source>
</evidence>
<keyword evidence="3 14" id="KW-0436">Ligase</keyword>
<reference evidence="18 19" key="1">
    <citation type="submission" date="2014-06" db="EMBL/GenBank/DDBJ databases">
        <authorList>
            <person name="Swart Estienne"/>
        </authorList>
    </citation>
    <scope>NUCLEOTIDE SEQUENCE [LARGE SCALE GENOMIC DNA]</scope>
    <source>
        <strain evidence="18 19">130c</strain>
    </source>
</reference>
<evidence type="ECO:0000256" key="4">
    <source>
        <dbReference type="ARBA" id="ARBA00022618"/>
    </source>
</evidence>
<dbReference type="GO" id="GO:0071897">
    <property type="term" value="P:DNA biosynthetic process"/>
    <property type="evidence" value="ECO:0007669"/>
    <property type="project" value="InterPro"/>
</dbReference>
<dbReference type="Proteomes" id="UP000039865">
    <property type="component" value="Unassembled WGS sequence"/>
</dbReference>
<evidence type="ECO:0000313" key="18">
    <source>
        <dbReference type="EMBL" id="CDW77798.1"/>
    </source>
</evidence>
<keyword evidence="11" id="KW-0539">Nucleus</keyword>
<dbReference type="GO" id="GO:0003677">
    <property type="term" value="F:DNA binding"/>
    <property type="evidence" value="ECO:0007669"/>
    <property type="project" value="InterPro"/>
</dbReference>
<feature type="domain" description="ATP-dependent DNA ligase family profile" evidence="17">
    <location>
        <begin position="769"/>
        <end position="906"/>
    </location>
</feature>
<dbReference type="InterPro" id="IPR036599">
    <property type="entry name" value="DNA_ligase_N_sf"/>
</dbReference>
<comment type="subcellular location">
    <subcellularLocation>
        <location evidence="1">Nucleus</location>
    </subcellularLocation>
</comment>
<evidence type="ECO:0000256" key="16">
    <source>
        <dbReference type="SAM" id="MobiDB-lite"/>
    </source>
</evidence>
<dbReference type="GO" id="GO:0003910">
    <property type="term" value="F:DNA ligase (ATP) activity"/>
    <property type="evidence" value="ECO:0007669"/>
    <property type="project" value="UniProtKB-EC"/>
</dbReference>
<dbReference type="CDD" id="cd07969">
    <property type="entry name" value="OBF_DNA_ligase_I"/>
    <property type="match status" value="1"/>
</dbReference>
<dbReference type="FunFam" id="3.30.470.30:FF:000002">
    <property type="entry name" value="DNA ligase"/>
    <property type="match status" value="1"/>
</dbReference>
<evidence type="ECO:0000256" key="3">
    <source>
        <dbReference type="ARBA" id="ARBA00022598"/>
    </source>
</evidence>
<evidence type="ECO:0000256" key="8">
    <source>
        <dbReference type="ARBA" id="ARBA00022840"/>
    </source>
</evidence>
<dbReference type="InterPro" id="IPR016059">
    <property type="entry name" value="DNA_ligase_ATP-dep_CS"/>
</dbReference>
<comment type="catalytic activity">
    <reaction evidence="13 14">
        <text>ATP + (deoxyribonucleotide)n-3'-hydroxyl + 5'-phospho-(deoxyribonucleotide)m = (deoxyribonucleotide)n+m + AMP + diphosphate.</text>
        <dbReference type="EC" id="6.5.1.1"/>
    </reaction>
</comment>
<keyword evidence="5" id="KW-0235">DNA replication</keyword>
<dbReference type="PANTHER" id="PTHR45674:SF4">
    <property type="entry name" value="DNA LIGASE 1"/>
    <property type="match status" value="1"/>
</dbReference>
<evidence type="ECO:0000256" key="13">
    <source>
        <dbReference type="ARBA" id="ARBA00034003"/>
    </source>
</evidence>
<evidence type="ECO:0000256" key="2">
    <source>
        <dbReference type="ARBA" id="ARBA00007572"/>
    </source>
</evidence>
<evidence type="ECO:0000256" key="12">
    <source>
        <dbReference type="ARBA" id="ARBA00023306"/>
    </source>
</evidence>
<keyword evidence="12" id="KW-0131">Cell cycle</keyword>
<keyword evidence="7 14" id="KW-0227">DNA damage</keyword>
<organism evidence="18 19">
    <name type="scientific">Stylonychia lemnae</name>
    <name type="common">Ciliate</name>
    <dbReference type="NCBI Taxonomy" id="5949"/>
    <lineage>
        <taxon>Eukaryota</taxon>
        <taxon>Sar</taxon>
        <taxon>Alveolata</taxon>
        <taxon>Ciliophora</taxon>
        <taxon>Intramacronucleata</taxon>
        <taxon>Spirotrichea</taxon>
        <taxon>Stichotrichia</taxon>
        <taxon>Sporadotrichida</taxon>
        <taxon>Oxytrichidae</taxon>
        <taxon>Stylonychinae</taxon>
        <taxon>Stylonychia</taxon>
    </lineage>
</organism>
<dbReference type="Gene3D" id="1.10.3260.10">
    <property type="entry name" value="DNA ligase, ATP-dependent, N-terminal domain"/>
    <property type="match status" value="1"/>
</dbReference>
<keyword evidence="4" id="KW-0132">Cell division</keyword>
<dbReference type="InParanoid" id="A0A078AAH7"/>
<evidence type="ECO:0000256" key="10">
    <source>
        <dbReference type="ARBA" id="ARBA00023204"/>
    </source>
</evidence>
<name>A0A078AAH7_STYLE</name>
<dbReference type="CDD" id="cd07900">
    <property type="entry name" value="Adenylation_DNA_ligase_I_Euk"/>
    <property type="match status" value="1"/>
</dbReference>
<dbReference type="OrthoDB" id="206088at2759"/>